<dbReference type="Proteomes" id="UP000249497">
    <property type="component" value="Unassembled WGS sequence"/>
</dbReference>
<evidence type="ECO:0008006" key="5">
    <source>
        <dbReference type="Google" id="ProtNLM"/>
    </source>
</evidence>
<proteinExistence type="predicted"/>
<feature type="compositionally biased region" description="Basic and acidic residues" evidence="1">
    <location>
        <begin position="82"/>
        <end position="98"/>
    </location>
</feature>
<evidence type="ECO:0000256" key="1">
    <source>
        <dbReference type="SAM" id="MobiDB-lite"/>
    </source>
</evidence>
<organism evidence="3 4">
    <name type="scientific">Aspergillus japonicus CBS 114.51</name>
    <dbReference type="NCBI Taxonomy" id="1448312"/>
    <lineage>
        <taxon>Eukaryota</taxon>
        <taxon>Fungi</taxon>
        <taxon>Dikarya</taxon>
        <taxon>Ascomycota</taxon>
        <taxon>Pezizomycotina</taxon>
        <taxon>Eurotiomycetes</taxon>
        <taxon>Eurotiomycetidae</taxon>
        <taxon>Eurotiales</taxon>
        <taxon>Aspergillaceae</taxon>
        <taxon>Aspergillus</taxon>
        <taxon>Aspergillus subgen. Circumdati</taxon>
    </lineage>
</organism>
<feature type="region of interest" description="Disordered" evidence="1">
    <location>
        <begin position="75"/>
        <end position="98"/>
    </location>
</feature>
<sequence length="189" mass="20312">MQLTAFLPALLISLPVASLAQTCSGFSNYQLSCCQVGQVVEAGSSDLLSVEFPAIAIPSSCKNFLSDLPSRLSSSNNRMAKRKEEGRGGGGGEREGETKANIDGYCEQRGCRLSACRSTLVTAGKTGTSSAVAEGAGRWCWRMGRRGIDGFDTLEGEVQACARLRQEILYPGLGRLIAMRSHWEEKLEV</sequence>
<keyword evidence="2" id="KW-0732">Signal</keyword>
<keyword evidence="4" id="KW-1185">Reference proteome</keyword>
<feature type="chain" id="PRO_5035791615" description="Hydrophobin" evidence="2">
    <location>
        <begin position="26"/>
        <end position="189"/>
    </location>
</feature>
<evidence type="ECO:0000313" key="4">
    <source>
        <dbReference type="Proteomes" id="UP000249497"/>
    </source>
</evidence>
<dbReference type="RefSeq" id="XP_025530212.1">
    <property type="nucleotide sequence ID" value="XM_025670573.1"/>
</dbReference>
<evidence type="ECO:0000256" key="2">
    <source>
        <dbReference type="SAM" id="SignalP"/>
    </source>
</evidence>
<dbReference type="GeneID" id="37174265"/>
<gene>
    <name evidence="3" type="ORF">BO86DRAFT_377088</name>
</gene>
<evidence type="ECO:0000313" key="3">
    <source>
        <dbReference type="EMBL" id="RAH84318.1"/>
    </source>
</evidence>
<protein>
    <recommendedName>
        <fullName evidence="5">Hydrophobin</fullName>
    </recommendedName>
</protein>
<feature type="signal peptide" evidence="2">
    <location>
        <begin position="1"/>
        <end position="25"/>
    </location>
</feature>
<dbReference type="AlphaFoldDB" id="A0A8T8X858"/>
<reference evidence="3 4" key="1">
    <citation type="submission" date="2018-02" db="EMBL/GenBank/DDBJ databases">
        <title>The genomes of Aspergillus section Nigri reveals drivers in fungal speciation.</title>
        <authorList>
            <consortium name="DOE Joint Genome Institute"/>
            <person name="Vesth T.C."/>
            <person name="Nybo J."/>
            <person name="Theobald S."/>
            <person name="Brandl J."/>
            <person name="Frisvad J.C."/>
            <person name="Nielsen K.F."/>
            <person name="Lyhne E.K."/>
            <person name="Kogle M.E."/>
            <person name="Kuo A."/>
            <person name="Riley R."/>
            <person name="Clum A."/>
            <person name="Nolan M."/>
            <person name="Lipzen A."/>
            <person name="Salamov A."/>
            <person name="Henrissat B."/>
            <person name="Wiebenga A."/>
            <person name="De vries R.P."/>
            <person name="Grigoriev I.V."/>
            <person name="Mortensen U.H."/>
            <person name="Andersen M.R."/>
            <person name="Baker S.E."/>
        </authorList>
    </citation>
    <scope>NUCLEOTIDE SEQUENCE [LARGE SCALE GENOMIC DNA]</scope>
    <source>
        <strain evidence="3 4">CBS 114.51</strain>
    </source>
</reference>
<dbReference type="EMBL" id="KZ824778">
    <property type="protein sequence ID" value="RAH84318.1"/>
    <property type="molecule type" value="Genomic_DNA"/>
</dbReference>
<accession>A0A8T8X858</accession>
<name>A0A8T8X858_ASPJA</name>